<organism evidence="8 9">
    <name type="scientific">Bacillus timonensis</name>
    <dbReference type="NCBI Taxonomy" id="1033734"/>
    <lineage>
        <taxon>Bacteria</taxon>
        <taxon>Bacillati</taxon>
        <taxon>Bacillota</taxon>
        <taxon>Bacilli</taxon>
        <taxon>Bacillales</taxon>
        <taxon>Bacillaceae</taxon>
        <taxon>Bacillus</taxon>
    </lineage>
</organism>
<name>A0A4S3PNL2_9BACI</name>
<dbReference type="InterPro" id="IPR051206">
    <property type="entry name" value="NAMLAA_amidase_2"/>
</dbReference>
<dbReference type="InterPro" id="IPR036505">
    <property type="entry name" value="Amidase/PGRP_sf"/>
</dbReference>
<dbReference type="AlphaFoldDB" id="A0A4S3PNL2"/>
<evidence type="ECO:0000256" key="2">
    <source>
        <dbReference type="ARBA" id="ARBA00011901"/>
    </source>
</evidence>
<dbReference type="CDD" id="cd06583">
    <property type="entry name" value="PGRP"/>
    <property type="match status" value="1"/>
</dbReference>
<evidence type="ECO:0000313" key="8">
    <source>
        <dbReference type="EMBL" id="THE10272.1"/>
    </source>
</evidence>
<dbReference type="EC" id="3.5.1.28" evidence="2"/>
<evidence type="ECO:0000256" key="3">
    <source>
        <dbReference type="ARBA" id="ARBA00022801"/>
    </source>
</evidence>
<dbReference type="RefSeq" id="WP_136381262.1">
    <property type="nucleotide sequence ID" value="NZ_SLUB01000051.1"/>
</dbReference>
<evidence type="ECO:0000256" key="5">
    <source>
        <dbReference type="ARBA" id="ARBA00030881"/>
    </source>
</evidence>
<comment type="catalytic activity">
    <reaction evidence="1">
        <text>Hydrolyzes the link between N-acetylmuramoyl residues and L-amino acid residues in certain cell-wall glycopeptides.</text>
        <dbReference type="EC" id="3.5.1.28"/>
    </reaction>
</comment>
<dbReference type="GO" id="GO:0008745">
    <property type="term" value="F:N-acetylmuramoyl-L-alanine amidase activity"/>
    <property type="evidence" value="ECO:0007669"/>
    <property type="project" value="UniProtKB-EC"/>
</dbReference>
<dbReference type="Proteomes" id="UP000306477">
    <property type="component" value="Unassembled WGS sequence"/>
</dbReference>
<dbReference type="GO" id="GO:0009254">
    <property type="term" value="P:peptidoglycan turnover"/>
    <property type="evidence" value="ECO:0007669"/>
    <property type="project" value="TreeGrafter"/>
</dbReference>
<dbReference type="GO" id="GO:0009253">
    <property type="term" value="P:peptidoglycan catabolic process"/>
    <property type="evidence" value="ECO:0007669"/>
    <property type="project" value="InterPro"/>
</dbReference>
<keyword evidence="3" id="KW-0378">Hydrolase</keyword>
<dbReference type="Gene3D" id="3.40.80.10">
    <property type="entry name" value="Peptidoglycan recognition protein-like"/>
    <property type="match status" value="1"/>
</dbReference>
<evidence type="ECO:0000256" key="1">
    <source>
        <dbReference type="ARBA" id="ARBA00001561"/>
    </source>
</evidence>
<evidence type="ECO:0000259" key="7">
    <source>
        <dbReference type="SMART" id="SM00644"/>
    </source>
</evidence>
<keyword evidence="9" id="KW-1185">Reference proteome</keyword>
<dbReference type="Pfam" id="PF01510">
    <property type="entry name" value="Amidase_2"/>
    <property type="match status" value="1"/>
</dbReference>
<evidence type="ECO:0000256" key="6">
    <source>
        <dbReference type="ARBA" id="ARBA00032390"/>
    </source>
</evidence>
<reference evidence="8 9" key="1">
    <citation type="journal article" date="2019" name="Indoor Air">
        <title>Impacts of indoor surface finishes on bacterial viability.</title>
        <authorList>
            <person name="Hu J."/>
            <person name="Maamar S.B."/>
            <person name="Glawe A.J."/>
            <person name="Gottel N."/>
            <person name="Gilbert J.A."/>
            <person name="Hartmann E.M."/>
        </authorList>
    </citation>
    <scope>NUCLEOTIDE SEQUENCE [LARGE SCALE GENOMIC DNA]</scope>
    <source>
        <strain evidence="8 9">AF060A6</strain>
    </source>
</reference>
<dbReference type="OrthoDB" id="66275at2"/>
<accession>A0A4S3PNL2</accession>
<evidence type="ECO:0000256" key="4">
    <source>
        <dbReference type="ARBA" id="ARBA00023316"/>
    </source>
</evidence>
<sequence length="224" mass="25359">MEWKKICMGCILTTLLFGCAAQTKEVKVENTEVDVAQEEIIATTIKSLPLDHSEKRINEITHLMIHFISNAGLKPEDPYNVDDVYSIFEEYGLSVHYLIDRKGEIYSLVPEDRVAYHAGKGSLPDFPEYDNKMNQYSIGIELIAIGTKEEMTGIIGEETYNQIDPALVGYTDAQYQSLQQLVDNILERNPTILPDRSHVIGHDEYAPGRKTDPGSLFDWTRIGF</sequence>
<dbReference type="STRING" id="1033734.GCA_000285535_00431"/>
<keyword evidence="4" id="KW-0961">Cell wall biogenesis/degradation</keyword>
<dbReference type="PANTHER" id="PTHR30417">
    <property type="entry name" value="N-ACETYLMURAMOYL-L-ALANINE AMIDASE AMID"/>
    <property type="match status" value="1"/>
</dbReference>
<dbReference type="GO" id="GO:0071555">
    <property type="term" value="P:cell wall organization"/>
    <property type="evidence" value="ECO:0007669"/>
    <property type="project" value="UniProtKB-KW"/>
</dbReference>
<dbReference type="PROSITE" id="PS51257">
    <property type="entry name" value="PROKAR_LIPOPROTEIN"/>
    <property type="match status" value="1"/>
</dbReference>
<dbReference type="InterPro" id="IPR002502">
    <property type="entry name" value="Amidase_domain"/>
</dbReference>
<feature type="domain" description="N-acetylmuramoyl-L-alanine amidase" evidence="7">
    <location>
        <begin position="48"/>
        <end position="214"/>
    </location>
</feature>
<evidence type="ECO:0000313" key="9">
    <source>
        <dbReference type="Proteomes" id="UP000306477"/>
    </source>
</evidence>
<protein>
    <recommendedName>
        <fullName evidence="2">N-acetylmuramoyl-L-alanine amidase</fullName>
        <ecNumber evidence="2">3.5.1.28</ecNumber>
    </recommendedName>
    <alternativeName>
        <fullName evidence="6">Autolysin</fullName>
    </alternativeName>
    <alternativeName>
        <fullName evidence="5">Cell wall hydrolase</fullName>
    </alternativeName>
</protein>
<dbReference type="SUPFAM" id="SSF55846">
    <property type="entry name" value="N-acetylmuramoyl-L-alanine amidase-like"/>
    <property type="match status" value="1"/>
</dbReference>
<proteinExistence type="predicted"/>
<comment type="caution">
    <text evidence="8">The sequence shown here is derived from an EMBL/GenBank/DDBJ whole genome shotgun (WGS) entry which is preliminary data.</text>
</comment>
<gene>
    <name evidence="8" type="ORF">E1I69_19605</name>
</gene>
<dbReference type="PANTHER" id="PTHR30417:SF1">
    <property type="entry name" value="N-ACETYLMURAMOYL-L-ALANINE AMIDASE AMID"/>
    <property type="match status" value="1"/>
</dbReference>
<dbReference type="SMART" id="SM00644">
    <property type="entry name" value="Ami_2"/>
    <property type="match status" value="1"/>
</dbReference>
<dbReference type="EMBL" id="SLUB01000051">
    <property type="protein sequence ID" value="THE10272.1"/>
    <property type="molecule type" value="Genomic_DNA"/>
</dbReference>